<reference evidence="2" key="1">
    <citation type="submission" date="2022-05" db="EMBL/GenBank/DDBJ databases">
        <title>Novel bacterial taxa in a minimal lignocellulolytic consortium and its capacity to transform plastics disclosed by genome-resolved metagenomics.</title>
        <authorList>
            <person name="Rodriguez C.A.D."/>
            <person name="Diaz-Garcia L."/>
            <person name="Herrera K."/>
            <person name="Tarazona N.A."/>
            <person name="Sproer C."/>
            <person name="Overmann J."/>
            <person name="Jimenez D.J."/>
        </authorList>
    </citation>
    <scope>NUCLEOTIDE SEQUENCE</scope>
    <source>
        <strain evidence="2">MAG5</strain>
    </source>
</reference>
<dbReference type="EMBL" id="CP097899">
    <property type="protein sequence ID" value="URN96698.1"/>
    <property type="molecule type" value="Genomic_DNA"/>
</dbReference>
<evidence type="ECO:0000313" key="2">
    <source>
        <dbReference type="EMBL" id="URN96698.1"/>
    </source>
</evidence>
<dbReference type="InterPro" id="IPR001119">
    <property type="entry name" value="SLH_dom"/>
</dbReference>
<dbReference type="KEGG" id="plig:NAG76_10925"/>
<feature type="domain" description="SLH" evidence="1">
    <location>
        <begin position="181"/>
        <end position="244"/>
    </location>
</feature>
<gene>
    <name evidence="2" type="ORF">NAG76_10925</name>
</gene>
<dbReference type="AlphaFoldDB" id="A0A9J6ZKP3"/>
<proteinExistence type="predicted"/>
<dbReference type="Proteomes" id="UP001056756">
    <property type="component" value="Chromosome"/>
</dbReference>
<dbReference type="PROSITE" id="PS51272">
    <property type="entry name" value="SLH"/>
    <property type="match status" value="2"/>
</dbReference>
<organism evidence="2 3">
    <name type="scientific">Candidatus Pristimantibacillus lignocellulolyticus</name>
    <dbReference type="NCBI Taxonomy" id="2994561"/>
    <lineage>
        <taxon>Bacteria</taxon>
        <taxon>Bacillati</taxon>
        <taxon>Bacillota</taxon>
        <taxon>Bacilli</taxon>
        <taxon>Bacillales</taxon>
        <taxon>Paenibacillaceae</taxon>
        <taxon>Candidatus Pristimantibacillus</taxon>
    </lineage>
</organism>
<accession>A0A9J6ZKP3</accession>
<evidence type="ECO:0000259" key="1">
    <source>
        <dbReference type="PROSITE" id="PS51272"/>
    </source>
</evidence>
<feature type="domain" description="SLH" evidence="1">
    <location>
        <begin position="110"/>
        <end position="173"/>
    </location>
</feature>
<evidence type="ECO:0000313" key="3">
    <source>
        <dbReference type="Proteomes" id="UP001056756"/>
    </source>
</evidence>
<sequence length="246" mass="26005">MRDIQSLSAQLGSNGNLKDLKIVIKIAKPSDETVKKVEDTITANGLAIVAAPLSFTISANYGNASIDINNFNSYVERTITIPEGIDPTQITTGIVIEADGSIRHIPTNIEKIDGQYIARINSLTNVVQTAYAYGLINGFQDGTFGPEKSITREQAMVIISKAMLLTDLPGVAHGSSAESIVGAYKDGNQVASWAVVGVADAISAGIVSGKVDNSLAPQAAITRAEVAVIIERLLQNSDLINKEPVK</sequence>
<dbReference type="Pfam" id="PF00395">
    <property type="entry name" value="SLH"/>
    <property type="match status" value="2"/>
</dbReference>
<protein>
    <submittedName>
        <fullName evidence="2">S-layer homology domain-containing protein</fullName>
    </submittedName>
</protein>
<name>A0A9J6ZKP3_9BACL</name>